<dbReference type="InterPro" id="IPR029058">
    <property type="entry name" value="AB_hydrolase_fold"/>
</dbReference>
<evidence type="ECO:0000259" key="1">
    <source>
        <dbReference type="Pfam" id="PF12697"/>
    </source>
</evidence>
<dbReference type="Pfam" id="PF12697">
    <property type="entry name" value="Abhydrolase_6"/>
    <property type="match status" value="1"/>
</dbReference>
<evidence type="ECO:0000313" key="3">
    <source>
        <dbReference type="Proteomes" id="UP000612362"/>
    </source>
</evidence>
<comment type="caution">
    <text evidence="2">The sequence shown here is derived from an EMBL/GenBank/DDBJ whole genome shotgun (WGS) entry which is preliminary data.</text>
</comment>
<dbReference type="GO" id="GO:0016020">
    <property type="term" value="C:membrane"/>
    <property type="evidence" value="ECO:0007669"/>
    <property type="project" value="TreeGrafter"/>
</dbReference>
<protein>
    <recommendedName>
        <fullName evidence="1">AB hydrolase-1 domain-containing protein</fullName>
    </recommendedName>
</protein>
<dbReference type="PANTHER" id="PTHR43798:SF33">
    <property type="entry name" value="HYDROLASE, PUTATIVE (AFU_ORTHOLOGUE AFUA_2G14860)-RELATED"/>
    <property type="match status" value="1"/>
</dbReference>
<organism evidence="2 3">
    <name type="scientific">Ktedonospora formicarum</name>
    <dbReference type="NCBI Taxonomy" id="2778364"/>
    <lineage>
        <taxon>Bacteria</taxon>
        <taxon>Bacillati</taxon>
        <taxon>Chloroflexota</taxon>
        <taxon>Ktedonobacteria</taxon>
        <taxon>Ktedonobacterales</taxon>
        <taxon>Ktedonobacteraceae</taxon>
        <taxon>Ktedonospora</taxon>
    </lineage>
</organism>
<keyword evidence="3" id="KW-1185">Reference proteome</keyword>
<sequence>MVQEYSIPYAFPCNLTSQWVLERNLHWSDTEDLLPRLKAPTLIIWGKQDTVLDPALYIPRWRKLAPKATIVEVEHASHVVHASQPERVNQLLLEFLAQ</sequence>
<evidence type="ECO:0000313" key="2">
    <source>
        <dbReference type="EMBL" id="GHO46289.1"/>
    </source>
</evidence>
<feature type="domain" description="AB hydrolase-1" evidence="1">
    <location>
        <begin position="27"/>
        <end position="90"/>
    </location>
</feature>
<dbReference type="PANTHER" id="PTHR43798">
    <property type="entry name" value="MONOACYLGLYCEROL LIPASE"/>
    <property type="match status" value="1"/>
</dbReference>
<dbReference type="AlphaFoldDB" id="A0A8J3HYW8"/>
<accession>A0A8J3HYW8</accession>
<gene>
    <name evidence="2" type="ORF">KSX_44520</name>
</gene>
<reference evidence="2" key="1">
    <citation type="submission" date="2020-10" db="EMBL/GenBank/DDBJ databases">
        <title>Taxonomic study of unclassified bacteria belonging to the class Ktedonobacteria.</title>
        <authorList>
            <person name="Yabe S."/>
            <person name="Wang C.M."/>
            <person name="Zheng Y."/>
            <person name="Sakai Y."/>
            <person name="Cavaletti L."/>
            <person name="Monciardini P."/>
            <person name="Donadio S."/>
        </authorList>
    </citation>
    <scope>NUCLEOTIDE SEQUENCE</scope>
    <source>
        <strain evidence="2">SOSP1-1</strain>
    </source>
</reference>
<dbReference type="Proteomes" id="UP000612362">
    <property type="component" value="Unassembled WGS sequence"/>
</dbReference>
<dbReference type="Gene3D" id="3.40.50.1820">
    <property type="entry name" value="alpha/beta hydrolase"/>
    <property type="match status" value="1"/>
</dbReference>
<dbReference type="InterPro" id="IPR000073">
    <property type="entry name" value="AB_hydrolase_1"/>
</dbReference>
<dbReference type="EMBL" id="BNJF01000002">
    <property type="protein sequence ID" value="GHO46289.1"/>
    <property type="molecule type" value="Genomic_DNA"/>
</dbReference>
<proteinExistence type="predicted"/>
<dbReference type="SUPFAM" id="SSF53474">
    <property type="entry name" value="alpha/beta-Hydrolases"/>
    <property type="match status" value="1"/>
</dbReference>
<name>A0A8J3HYW8_9CHLR</name>
<dbReference type="InterPro" id="IPR050266">
    <property type="entry name" value="AB_hydrolase_sf"/>
</dbReference>